<dbReference type="Proteomes" id="UP000070341">
    <property type="component" value="Unassembled WGS sequence"/>
</dbReference>
<comment type="caution">
    <text evidence="3">The sequence shown here is derived from an EMBL/GenBank/DDBJ whole genome shotgun (WGS) entry which is preliminary data.</text>
</comment>
<dbReference type="AlphaFoldDB" id="A0A133UYG3"/>
<dbReference type="InterPro" id="IPR036148">
    <property type="entry name" value="MmgE/PrpD_sf"/>
</dbReference>
<protein>
    <recommendedName>
        <fullName evidence="2">MmgE/PrpD N-terminal domain-containing protein</fullName>
    </recommendedName>
</protein>
<dbReference type="InterPro" id="IPR005656">
    <property type="entry name" value="MmgE_PrpD"/>
</dbReference>
<dbReference type="Gene3D" id="1.10.4100.10">
    <property type="entry name" value="2-methylcitrate dehydratase PrpD"/>
    <property type="match status" value="1"/>
</dbReference>
<dbReference type="GO" id="GO:0016829">
    <property type="term" value="F:lyase activity"/>
    <property type="evidence" value="ECO:0007669"/>
    <property type="project" value="InterPro"/>
</dbReference>
<dbReference type="Pfam" id="PF03972">
    <property type="entry name" value="MmgE_PrpD_N"/>
    <property type="match status" value="1"/>
</dbReference>
<name>A0A133UYG3_9EURY</name>
<dbReference type="EMBL" id="LHXU01000067">
    <property type="protein sequence ID" value="KXA99194.1"/>
    <property type="molecule type" value="Genomic_DNA"/>
</dbReference>
<feature type="non-terminal residue" evidence="3">
    <location>
        <position position="92"/>
    </location>
</feature>
<keyword evidence="4" id="KW-1185">Reference proteome</keyword>
<accession>A0A133UYG3</accession>
<dbReference type="InterPro" id="IPR045336">
    <property type="entry name" value="MmgE_PrpD_N"/>
</dbReference>
<evidence type="ECO:0000256" key="1">
    <source>
        <dbReference type="ARBA" id="ARBA00006174"/>
    </source>
</evidence>
<comment type="similarity">
    <text evidence="1">Belongs to the PrpD family.</text>
</comment>
<organism evidence="3 4">
    <name type="scientific">candidate division MSBL1 archaeon SCGC-AAA259M10</name>
    <dbReference type="NCBI Taxonomy" id="1698270"/>
    <lineage>
        <taxon>Archaea</taxon>
        <taxon>Methanobacteriati</taxon>
        <taxon>Methanobacteriota</taxon>
        <taxon>candidate division MSBL1</taxon>
    </lineage>
</organism>
<dbReference type="PANTHER" id="PTHR16943:SF8">
    <property type="entry name" value="2-METHYLCITRATE DEHYDRATASE"/>
    <property type="match status" value="1"/>
</dbReference>
<dbReference type="SUPFAM" id="SSF103378">
    <property type="entry name" value="2-methylcitrate dehydratase PrpD"/>
    <property type="match status" value="1"/>
</dbReference>
<reference evidence="3 4" key="1">
    <citation type="journal article" date="2016" name="Sci. Rep.">
        <title>Metabolic traits of an uncultured archaeal lineage -MSBL1- from brine pools of the Red Sea.</title>
        <authorList>
            <person name="Mwirichia R."/>
            <person name="Alam I."/>
            <person name="Rashid M."/>
            <person name="Vinu M."/>
            <person name="Ba-Alawi W."/>
            <person name="Anthony Kamau A."/>
            <person name="Kamanda Ngugi D."/>
            <person name="Goker M."/>
            <person name="Klenk H.P."/>
            <person name="Bajic V."/>
            <person name="Stingl U."/>
        </authorList>
    </citation>
    <scope>NUCLEOTIDE SEQUENCE [LARGE SCALE GENOMIC DNA]</scope>
    <source>
        <strain evidence="3">SCGC-AAA259M10</strain>
    </source>
</reference>
<evidence type="ECO:0000259" key="2">
    <source>
        <dbReference type="Pfam" id="PF03972"/>
    </source>
</evidence>
<proteinExistence type="inferred from homology"/>
<gene>
    <name evidence="3" type="ORF">AKJ40_03710</name>
</gene>
<dbReference type="PANTHER" id="PTHR16943">
    <property type="entry name" value="2-METHYLCITRATE DEHYDRATASE-RELATED"/>
    <property type="match status" value="1"/>
</dbReference>
<evidence type="ECO:0000313" key="3">
    <source>
        <dbReference type="EMBL" id="KXA99194.1"/>
    </source>
</evidence>
<dbReference type="InterPro" id="IPR042183">
    <property type="entry name" value="MmgE/PrpD_sf_1"/>
</dbReference>
<feature type="domain" description="MmgE/PrpD N-terminal" evidence="2">
    <location>
        <begin position="6"/>
        <end position="92"/>
    </location>
</feature>
<sequence length="92" mass="9911">MTVYSEKLASYVLGLTFDRFDESVIDRSKELILDFLGSAVAGSTVSSSQMIIETISRWGGIEESTIVNNNKKVPSLNAALANGTMGHALEVD</sequence>
<evidence type="ECO:0000313" key="4">
    <source>
        <dbReference type="Proteomes" id="UP000070341"/>
    </source>
</evidence>